<keyword evidence="1" id="KW-1133">Transmembrane helix</keyword>
<evidence type="ECO:0000313" key="3">
    <source>
        <dbReference type="Proteomes" id="UP001382935"/>
    </source>
</evidence>
<evidence type="ECO:0000313" key="2">
    <source>
        <dbReference type="EMBL" id="WWM70703.1"/>
    </source>
</evidence>
<feature type="transmembrane region" description="Helical" evidence="1">
    <location>
        <begin position="105"/>
        <end position="127"/>
    </location>
</feature>
<sequence length="169" mass="18128">MSDNSLKLGLVTLDPRALTFLIALVGLNIFVLWVLKRISLNTELKSIILEKDPALLQAQAALLAAKSDFLREAKVLGASSDEPAELPPGSPADVIPASFSRMAGVLGSLVLVAALWALANYMIWAAFWQPNAMPSVLEQTGTFFLAGSSLFAPYAFNQLGSIFRAQPKP</sequence>
<keyword evidence="1" id="KW-0472">Membrane</keyword>
<accession>A0ABZ2G2A4</accession>
<dbReference type="EMBL" id="CP145607">
    <property type="protein sequence ID" value="WWM70703.1"/>
    <property type="molecule type" value="Genomic_DNA"/>
</dbReference>
<keyword evidence="3" id="KW-1185">Reference proteome</keyword>
<evidence type="ECO:0000256" key="1">
    <source>
        <dbReference type="SAM" id="Phobius"/>
    </source>
</evidence>
<name>A0ABZ2G2A4_9SPHN</name>
<dbReference type="Proteomes" id="UP001382935">
    <property type="component" value="Chromosome"/>
</dbReference>
<organism evidence="2 3">
    <name type="scientific">Sphingomonas kaistensis</name>
    <dbReference type="NCBI Taxonomy" id="298708"/>
    <lineage>
        <taxon>Bacteria</taxon>
        <taxon>Pseudomonadati</taxon>
        <taxon>Pseudomonadota</taxon>
        <taxon>Alphaproteobacteria</taxon>
        <taxon>Sphingomonadales</taxon>
        <taxon>Sphingomonadaceae</taxon>
        <taxon>Sphingomonas</taxon>
    </lineage>
</organism>
<dbReference type="RefSeq" id="WP_338503692.1">
    <property type="nucleotide sequence ID" value="NZ_CP145607.1"/>
</dbReference>
<gene>
    <name evidence="2" type="ORF">V6R86_08460</name>
</gene>
<feature type="transmembrane region" description="Helical" evidence="1">
    <location>
        <begin position="139"/>
        <end position="156"/>
    </location>
</feature>
<protein>
    <submittedName>
        <fullName evidence="2">Uncharacterized protein</fullName>
    </submittedName>
</protein>
<reference evidence="2 3" key="1">
    <citation type="submission" date="2024-02" db="EMBL/GenBank/DDBJ databases">
        <title>Full genome sequence of Sphingomonas kaistensis.</title>
        <authorList>
            <person name="Poletto B.L."/>
            <person name="Silva G."/>
            <person name="Galante D."/>
            <person name="Campos K.R."/>
            <person name="Santos M.B.N."/>
            <person name="Sacchi C.T."/>
        </authorList>
    </citation>
    <scope>NUCLEOTIDE SEQUENCE [LARGE SCALE GENOMIC DNA]</scope>
    <source>
        <strain evidence="2 3">MA4R</strain>
    </source>
</reference>
<feature type="transmembrane region" description="Helical" evidence="1">
    <location>
        <begin position="17"/>
        <end position="35"/>
    </location>
</feature>
<keyword evidence="1" id="KW-0812">Transmembrane</keyword>
<proteinExistence type="predicted"/>